<evidence type="ECO:0000313" key="3">
    <source>
        <dbReference type="EMBL" id="MEY8443304.1"/>
    </source>
</evidence>
<evidence type="ECO:0000256" key="1">
    <source>
        <dbReference type="ARBA" id="ARBA00010163"/>
    </source>
</evidence>
<dbReference type="Gene3D" id="1.25.40.680">
    <property type="entry name" value="Type VII secretion system EssB, C-terminal-like domain"/>
    <property type="match status" value="1"/>
</dbReference>
<gene>
    <name evidence="3" type="primary">essB</name>
    <name evidence="3" type="ORF">AALA52_03465</name>
</gene>
<organism evidence="3 4">
    <name type="scientific">Lactococcus ileimucosae</name>
    <dbReference type="NCBI Taxonomy" id="2941329"/>
    <lineage>
        <taxon>Bacteria</taxon>
        <taxon>Bacillati</taxon>
        <taxon>Bacillota</taxon>
        <taxon>Bacilli</taxon>
        <taxon>Lactobacillales</taxon>
        <taxon>Streptococcaceae</taxon>
        <taxon>Lactococcus</taxon>
    </lineage>
</organism>
<name>A0ABV4D1A7_9LACT</name>
<dbReference type="RefSeq" id="WP_251712530.1">
    <property type="nucleotide sequence ID" value="NZ_CALPDE010000006.1"/>
</dbReference>
<reference evidence="3 4" key="1">
    <citation type="submission" date="2024-03" db="EMBL/GenBank/DDBJ databases">
        <title>Mouse gut bacterial collection (mGBC) of GemPharmatech.</title>
        <authorList>
            <person name="He Y."/>
            <person name="Dong L."/>
            <person name="Wu D."/>
            <person name="Gao X."/>
            <person name="Lin Z."/>
        </authorList>
    </citation>
    <scope>NUCLEOTIDE SEQUENCE [LARGE SCALE GENOMIC DNA]</scope>
    <source>
        <strain evidence="3 4">61-15</strain>
    </source>
</reference>
<dbReference type="EMBL" id="JBCLSH010000007">
    <property type="protein sequence ID" value="MEY8443304.1"/>
    <property type="molecule type" value="Genomic_DNA"/>
</dbReference>
<sequence length="375" mass="42503">MKLFDGQDTLTVKREENRFIVFLTGTQVNQQELEFIKNKTDLTASTDEEYTFQISYKLMRNAKSLSSLMTQARSEIERLELALKLKNLIAQKSGYRVPFVHPENIFLTDGKLSFIHVGMKEGVAPMETDRALFLSQYKALILSILNSKISYENLVGGEASLRDKFSQSLVACSNFEEVDALLEEKFSRERQREEASTIKVSKGRYSFFKYAGSAALIAAIIMGALTFMDQKVTIPKQKAIMAAQSDFITNHYDKTLEDLKAYQPEQLPKEARFVMASSSIHLADLSQTQKAAILNNISSTTDDNTLNYWIYQGRGEFEKSLNLAKNIGDDQLTLLAYTDLYQVTKLNSTMNGDEKQKKLEEYNKAIQELSKSLGK</sequence>
<evidence type="ECO:0000313" key="4">
    <source>
        <dbReference type="Proteomes" id="UP001565283"/>
    </source>
</evidence>
<dbReference type="Gene3D" id="1.10.510.10">
    <property type="entry name" value="Transferase(Phosphotransferase) domain 1"/>
    <property type="match status" value="1"/>
</dbReference>
<evidence type="ECO:0000256" key="2">
    <source>
        <dbReference type="SAM" id="Phobius"/>
    </source>
</evidence>
<feature type="transmembrane region" description="Helical" evidence="2">
    <location>
        <begin position="207"/>
        <end position="228"/>
    </location>
</feature>
<protein>
    <submittedName>
        <fullName evidence="3">Type VII secretion protein EssB</fullName>
    </submittedName>
</protein>
<comment type="similarity">
    <text evidence="1">Belongs to the EssB family.</text>
</comment>
<dbReference type="Proteomes" id="UP001565283">
    <property type="component" value="Unassembled WGS sequence"/>
</dbReference>
<keyword evidence="2" id="KW-0812">Transmembrane</keyword>
<dbReference type="InterPro" id="IPR018778">
    <property type="entry name" value="T7SS_EssB"/>
</dbReference>
<comment type="caution">
    <text evidence="3">The sequence shown here is derived from an EMBL/GenBank/DDBJ whole genome shotgun (WGS) entry which is preliminary data.</text>
</comment>
<dbReference type="InterPro" id="IPR042565">
    <property type="entry name" value="T7SS_EssB_C"/>
</dbReference>
<accession>A0ABV4D1A7</accession>
<keyword evidence="4" id="KW-1185">Reference proteome</keyword>
<keyword evidence="2" id="KW-1133">Transmembrane helix</keyword>
<keyword evidence="2" id="KW-0472">Membrane</keyword>
<dbReference type="Pfam" id="PF10140">
    <property type="entry name" value="YukC"/>
    <property type="match status" value="1"/>
</dbReference>
<dbReference type="NCBIfam" id="TIGR03926">
    <property type="entry name" value="T7_EssB"/>
    <property type="match status" value="1"/>
</dbReference>
<proteinExistence type="inferred from homology"/>